<dbReference type="RefSeq" id="WP_248352435.1">
    <property type="nucleotide sequence ID" value="NZ_AP025591.1"/>
</dbReference>
<dbReference type="Pfam" id="PF09536">
    <property type="entry name" value="DUF2378"/>
    <property type="match status" value="1"/>
</dbReference>
<gene>
    <name evidence="1" type="ORF">AMOR_30560</name>
</gene>
<evidence type="ECO:0000313" key="2">
    <source>
        <dbReference type="Proteomes" id="UP001162891"/>
    </source>
</evidence>
<protein>
    <recommendedName>
        <fullName evidence="3">DUF2378 family protein</fullName>
    </recommendedName>
</protein>
<reference evidence="2" key="1">
    <citation type="journal article" date="2022" name="Int. J. Syst. Evol. Microbiol.">
        <title>Anaeromyxobacter oryzae sp. nov., Anaeromyxobacter diazotrophicus sp. nov. and Anaeromyxobacter paludicola sp. nov., isolated from paddy soils.</title>
        <authorList>
            <person name="Itoh H."/>
            <person name="Xu Z."/>
            <person name="Mise K."/>
            <person name="Masuda Y."/>
            <person name="Ushijima N."/>
            <person name="Hayakawa C."/>
            <person name="Shiratori Y."/>
            <person name="Senoo K."/>
        </authorList>
    </citation>
    <scope>NUCLEOTIDE SEQUENCE [LARGE SCALE GENOMIC DNA]</scope>
    <source>
        <strain evidence="2">Red232</strain>
    </source>
</reference>
<evidence type="ECO:0000313" key="1">
    <source>
        <dbReference type="EMBL" id="BDG04060.1"/>
    </source>
</evidence>
<proteinExistence type="predicted"/>
<name>A0ABN6MUY4_9BACT</name>
<dbReference type="InterPro" id="IPR011751">
    <property type="entry name" value="Mxa_paralog_2265"/>
</dbReference>
<sequence length="195" mass="21180">MPTDRTDLERRLAAATADDTVRGLIFNAIFDAVEEHLGKDAAVAIDPTRKAHRTDFFSFPVSDYLRLAFDAVDRLEPRLGSVDAGFHAIGYRAASNTFGSMVGATLLALSGKDGARTLLSNAAAGYKATVSYGQRRLEWLGPAHARFTFTRDFLVPPFHCGVFQASVEAMGAKDVKVVGRQIAPLDAVYEISWKA</sequence>
<dbReference type="NCBIfam" id="TIGR02265">
    <property type="entry name" value="Mxa_TIGR02265"/>
    <property type="match status" value="1"/>
</dbReference>
<keyword evidence="2" id="KW-1185">Reference proteome</keyword>
<dbReference type="Proteomes" id="UP001162891">
    <property type="component" value="Chromosome"/>
</dbReference>
<evidence type="ECO:0008006" key="3">
    <source>
        <dbReference type="Google" id="ProtNLM"/>
    </source>
</evidence>
<accession>A0ABN6MUY4</accession>
<dbReference type="EMBL" id="AP025591">
    <property type="protein sequence ID" value="BDG04060.1"/>
    <property type="molecule type" value="Genomic_DNA"/>
</dbReference>
<organism evidence="1 2">
    <name type="scientific">Anaeromyxobacter oryzae</name>
    <dbReference type="NCBI Taxonomy" id="2918170"/>
    <lineage>
        <taxon>Bacteria</taxon>
        <taxon>Pseudomonadati</taxon>
        <taxon>Myxococcota</taxon>
        <taxon>Myxococcia</taxon>
        <taxon>Myxococcales</taxon>
        <taxon>Cystobacterineae</taxon>
        <taxon>Anaeromyxobacteraceae</taxon>
        <taxon>Anaeromyxobacter</taxon>
    </lineage>
</organism>